<dbReference type="PANTHER" id="PTHR33069">
    <property type="entry name" value="CHROMOSOME 7, WHOLE GENOME SHOTGUN SEQUENCE-RELATED"/>
    <property type="match status" value="1"/>
</dbReference>
<dbReference type="Proteomes" id="UP001164743">
    <property type="component" value="Chromosome 2A"/>
</dbReference>
<gene>
    <name evidence="1" type="ORF">PtA15_2A844</name>
</gene>
<evidence type="ECO:0000313" key="2">
    <source>
        <dbReference type="Proteomes" id="UP001164743"/>
    </source>
</evidence>
<organism evidence="1 2">
    <name type="scientific">Puccinia triticina</name>
    <dbReference type="NCBI Taxonomy" id="208348"/>
    <lineage>
        <taxon>Eukaryota</taxon>
        <taxon>Fungi</taxon>
        <taxon>Dikarya</taxon>
        <taxon>Basidiomycota</taxon>
        <taxon>Pucciniomycotina</taxon>
        <taxon>Pucciniomycetes</taxon>
        <taxon>Pucciniales</taxon>
        <taxon>Pucciniaceae</taxon>
        <taxon>Puccinia</taxon>
    </lineage>
</organism>
<dbReference type="EMBL" id="CP110422">
    <property type="protein sequence ID" value="WAQ82527.1"/>
    <property type="molecule type" value="Genomic_DNA"/>
</dbReference>
<evidence type="ECO:0000313" key="1">
    <source>
        <dbReference type="EMBL" id="WAQ82527.1"/>
    </source>
</evidence>
<name>A0ABY7CIA4_9BASI</name>
<protein>
    <recommendedName>
        <fullName evidence="3">Dynein heavy chain tail domain-containing protein</fullName>
    </recommendedName>
</protein>
<evidence type="ECO:0008006" key="3">
    <source>
        <dbReference type="Google" id="ProtNLM"/>
    </source>
</evidence>
<dbReference type="GeneID" id="77807801"/>
<accession>A0ABY7CIA4</accession>
<keyword evidence="2" id="KW-1185">Reference proteome</keyword>
<reference evidence="1" key="1">
    <citation type="submission" date="2022-10" db="EMBL/GenBank/DDBJ databases">
        <title>Puccinia triticina Genome sequencing and assembly.</title>
        <authorList>
            <person name="Li C."/>
        </authorList>
    </citation>
    <scope>NUCLEOTIDE SEQUENCE</scope>
    <source>
        <strain evidence="1">Pt15</strain>
    </source>
</reference>
<dbReference type="RefSeq" id="XP_053018082.1">
    <property type="nucleotide sequence ID" value="XM_053166906.1"/>
</dbReference>
<proteinExistence type="predicted"/>
<dbReference type="PANTHER" id="PTHR33069:SF3">
    <property type="entry name" value="DYNEIN HEAVY CHAIN TAIL DOMAIN-CONTAINING PROTEIN"/>
    <property type="match status" value="1"/>
</dbReference>
<sequence length="410" mass="47404">MTQETDRPMAAVARSFQSINLDSKSEQEYQETFKRLTSSLETRVRRHAWRKMNDIRIRYDPSRGLEQPILLALRGNLQSLSLALNGSDLQSSHAKSWYDQIFNHLREMDDLLEQLDISIISRWRGYTPNQGYPIYVDHVSFRVEKISGHVGDLLVCELRQLFEACQSFFDPLDNPPSPSTEFPSATIPRNLVYQLTAASIRKIDAVIESIQKPLLGLAKEEWHDVVNQINSSFTWSGKQVVYQFQSSCPHRTTEYHRRTAKFFQAATPIIKLCRTYFNRLLRSANIQSLIFITSSMEMGEDRLTELIKHAKQTGNQIHALVKGIYRLRDPSLRHEIFALRSSFGDLISPILENYWDSLSATQDPRVDRQAIAGARQWLETWNSLFSLATQNCIDVMARDDMQLSRDVHRH</sequence>